<accession>A0A8J3QMM7</accession>
<protein>
    <submittedName>
        <fullName evidence="1">Uncharacterized protein</fullName>
    </submittedName>
</protein>
<comment type="caution">
    <text evidence="1">The sequence shown here is derived from an EMBL/GenBank/DDBJ whole genome shotgun (WGS) entry which is preliminary data.</text>
</comment>
<organism evidence="1 2">
    <name type="scientific">Rugosimonospora africana</name>
    <dbReference type="NCBI Taxonomy" id="556532"/>
    <lineage>
        <taxon>Bacteria</taxon>
        <taxon>Bacillati</taxon>
        <taxon>Actinomycetota</taxon>
        <taxon>Actinomycetes</taxon>
        <taxon>Micromonosporales</taxon>
        <taxon>Micromonosporaceae</taxon>
        <taxon>Rugosimonospora</taxon>
    </lineage>
</organism>
<proteinExistence type="predicted"/>
<keyword evidence="2" id="KW-1185">Reference proteome</keyword>
<dbReference type="Proteomes" id="UP000642748">
    <property type="component" value="Unassembled WGS sequence"/>
</dbReference>
<evidence type="ECO:0000313" key="2">
    <source>
        <dbReference type="Proteomes" id="UP000642748"/>
    </source>
</evidence>
<dbReference type="AlphaFoldDB" id="A0A8J3QMM7"/>
<reference evidence="1" key="1">
    <citation type="submission" date="2021-01" db="EMBL/GenBank/DDBJ databases">
        <title>Whole genome shotgun sequence of Rugosimonospora africana NBRC 104875.</title>
        <authorList>
            <person name="Komaki H."/>
            <person name="Tamura T."/>
        </authorList>
    </citation>
    <scope>NUCLEOTIDE SEQUENCE</scope>
    <source>
        <strain evidence="1">NBRC 104875</strain>
    </source>
</reference>
<sequence>MRWRGLRGGQVLLLRYGQRRATVLRGRVRRRGRRYAQLPGRQLLAGALWLAGDRLRLVQRDLAGLLLARIAPAGVARLVCRRVRLGRLSGAWLITLNRI</sequence>
<gene>
    <name evidence="1" type="ORF">Raf01_15080</name>
</gene>
<dbReference type="EMBL" id="BONZ01000013">
    <property type="protein sequence ID" value="GIH13336.1"/>
    <property type="molecule type" value="Genomic_DNA"/>
</dbReference>
<name>A0A8J3QMM7_9ACTN</name>
<evidence type="ECO:0000313" key="1">
    <source>
        <dbReference type="EMBL" id="GIH13336.1"/>
    </source>
</evidence>